<dbReference type="Pfam" id="PF12706">
    <property type="entry name" value="Lactamase_B_2"/>
    <property type="match status" value="1"/>
</dbReference>
<evidence type="ECO:0000313" key="4">
    <source>
        <dbReference type="Proteomes" id="UP001559623"/>
    </source>
</evidence>
<dbReference type="InterPro" id="IPR001279">
    <property type="entry name" value="Metallo-B-lactamas"/>
</dbReference>
<comment type="caution">
    <text evidence="3">The sequence shown here is derived from an EMBL/GenBank/DDBJ whole genome shotgun (WGS) entry which is preliminary data.</text>
</comment>
<accession>A0ABV3X5N3</accession>
<dbReference type="SUPFAM" id="SSF56281">
    <property type="entry name" value="Metallo-hydrolase/oxidoreductase"/>
    <property type="match status" value="1"/>
</dbReference>
<evidence type="ECO:0000313" key="3">
    <source>
        <dbReference type="EMBL" id="MEX5284922.1"/>
    </source>
</evidence>
<proteinExistence type="predicted"/>
<dbReference type="Gene3D" id="3.60.15.10">
    <property type="entry name" value="Ribonuclease Z/Hydroxyacylglutathione hydrolase-like"/>
    <property type="match status" value="1"/>
</dbReference>
<dbReference type="PANTHER" id="PTHR43546">
    <property type="entry name" value="UPF0173 METAL-DEPENDENT HYDROLASE MJ1163-RELATED"/>
    <property type="match status" value="1"/>
</dbReference>
<reference evidence="3 4" key="1">
    <citation type="submission" date="2023-04" db="EMBL/GenBank/DDBJ databases">
        <title>Genome Sequence of Selenomonas sputigena ATCC 33150.</title>
        <authorList>
            <person name="Miller D.P."/>
            <person name="Anvari S."/>
            <person name="Polson S.W."/>
            <person name="Macdonald M."/>
            <person name="Mcdowell J.V."/>
        </authorList>
    </citation>
    <scope>NUCLEOTIDE SEQUENCE [LARGE SCALE GENOMIC DNA]</scope>
    <source>
        <strain evidence="3 4">ATCC 33150</strain>
    </source>
</reference>
<dbReference type="Proteomes" id="UP001559623">
    <property type="component" value="Unassembled WGS sequence"/>
</dbReference>
<evidence type="ECO:0000256" key="1">
    <source>
        <dbReference type="ARBA" id="ARBA00022801"/>
    </source>
</evidence>
<name>A0ABV3X5N3_9FIRM</name>
<organism evidence="3 4">
    <name type="scientific">Selenomonas sputigena</name>
    <dbReference type="NCBI Taxonomy" id="69823"/>
    <lineage>
        <taxon>Bacteria</taxon>
        <taxon>Bacillati</taxon>
        <taxon>Bacillota</taxon>
        <taxon>Negativicutes</taxon>
        <taxon>Selenomonadales</taxon>
        <taxon>Selenomonadaceae</taxon>
        <taxon>Selenomonas</taxon>
    </lineage>
</organism>
<dbReference type="PANTHER" id="PTHR43546:SF9">
    <property type="entry name" value="L-ASCORBATE-6-PHOSPHATE LACTONASE ULAG-RELATED"/>
    <property type="match status" value="1"/>
</dbReference>
<gene>
    <name evidence="3" type="ORF">QCO44_04580</name>
</gene>
<keyword evidence="1" id="KW-0378">Hydrolase</keyword>
<dbReference type="EMBL" id="JARVLH010000002">
    <property type="protein sequence ID" value="MEX5284922.1"/>
    <property type="molecule type" value="Genomic_DNA"/>
</dbReference>
<dbReference type="RefSeq" id="WP_368846639.1">
    <property type="nucleotide sequence ID" value="NZ_CP194411.1"/>
</dbReference>
<dbReference type="InterPro" id="IPR036866">
    <property type="entry name" value="RibonucZ/Hydroxyglut_hydro"/>
</dbReference>
<dbReference type="InterPro" id="IPR050114">
    <property type="entry name" value="UPF0173_UPF0282_UlaG_hydrolase"/>
</dbReference>
<keyword evidence="4" id="KW-1185">Reference proteome</keyword>
<evidence type="ECO:0000259" key="2">
    <source>
        <dbReference type="Pfam" id="PF12706"/>
    </source>
</evidence>
<feature type="domain" description="Metallo-beta-lactamase" evidence="2">
    <location>
        <begin position="55"/>
        <end position="226"/>
    </location>
</feature>
<protein>
    <submittedName>
        <fullName evidence="3">MBL fold metallo-hydrolase</fullName>
    </submittedName>
</protein>
<sequence>MKLTQIRNATNRLDYAGKVFLIDPWLAPKHQLSFVDIPDMPFHVPDPMKEHLPMPFYDLPMNTEQILSGVDYYIVTHLHPDHIDMAPDGTVGAPLDKAFPVICQSEEDASVLRSSGFSEVIVLPTSGMEFGAARLTRVPALHGTVVPCGDAMGIVFEAPEENTFYLAGDTVWYSGVAETLRNYQPEVIALNCCAAETVENGRLIMNDEDVHCVAMTAPNARLYLTHLDNVAHAALTRHTLRGCLARRGVVNYDMPSDGASVEYKVATVGA</sequence>